<evidence type="ECO:0000256" key="1">
    <source>
        <dbReference type="SAM" id="MobiDB-lite"/>
    </source>
</evidence>
<evidence type="ECO:0000259" key="2">
    <source>
        <dbReference type="PROSITE" id="PS50042"/>
    </source>
</evidence>
<dbReference type="SMART" id="SM00100">
    <property type="entry name" value="cNMP"/>
    <property type="match status" value="2"/>
</dbReference>
<dbReference type="PROSITE" id="PS50042">
    <property type="entry name" value="CNMP_BINDING_3"/>
    <property type="match status" value="2"/>
</dbReference>
<proteinExistence type="predicted"/>
<protein>
    <submittedName>
        <fullName evidence="3">Cyclic nucleotide-binding domain-containing protein</fullName>
    </submittedName>
</protein>
<feature type="region of interest" description="Disordered" evidence="1">
    <location>
        <begin position="1"/>
        <end position="53"/>
    </location>
</feature>
<feature type="domain" description="Cyclic nucleotide-binding" evidence="2">
    <location>
        <begin position="212"/>
        <end position="262"/>
    </location>
</feature>
<dbReference type="EMBL" id="CP151503">
    <property type="protein sequence ID" value="WZN60869.1"/>
    <property type="molecule type" value="Genomic_DNA"/>
</dbReference>
<evidence type="ECO:0000313" key="4">
    <source>
        <dbReference type="Proteomes" id="UP001472866"/>
    </source>
</evidence>
<feature type="compositionally biased region" description="Basic and acidic residues" evidence="1">
    <location>
        <begin position="26"/>
        <end position="45"/>
    </location>
</feature>
<dbReference type="PANTHER" id="PTHR23011">
    <property type="entry name" value="CYCLIC NUCLEOTIDE-BINDING DOMAIN CONTAINING PROTEIN"/>
    <property type="match status" value="1"/>
</dbReference>
<reference evidence="3 4" key="1">
    <citation type="submission" date="2024-03" db="EMBL/GenBank/DDBJ databases">
        <title>Complete genome sequence of the green alga Chloropicon roscoffensis RCC1871.</title>
        <authorList>
            <person name="Lemieux C."/>
            <person name="Pombert J.-F."/>
            <person name="Otis C."/>
            <person name="Turmel M."/>
        </authorList>
    </citation>
    <scope>NUCLEOTIDE SEQUENCE [LARGE SCALE GENOMIC DNA]</scope>
    <source>
        <strain evidence="3 4">RCC1871</strain>
    </source>
</reference>
<name>A0AAX4P3Y1_9CHLO</name>
<feature type="compositionally biased region" description="Basic and acidic residues" evidence="1">
    <location>
        <begin position="1"/>
        <end position="12"/>
    </location>
</feature>
<dbReference type="InterPro" id="IPR014710">
    <property type="entry name" value="RmlC-like_jellyroll"/>
</dbReference>
<feature type="region of interest" description="Disordered" evidence="1">
    <location>
        <begin position="305"/>
        <end position="335"/>
    </location>
</feature>
<dbReference type="InterPro" id="IPR018490">
    <property type="entry name" value="cNMP-bd_dom_sf"/>
</dbReference>
<dbReference type="Pfam" id="PF00027">
    <property type="entry name" value="cNMP_binding"/>
    <property type="match status" value="1"/>
</dbReference>
<feature type="domain" description="Cyclic nucleotide-binding" evidence="2">
    <location>
        <begin position="87"/>
        <end position="192"/>
    </location>
</feature>
<dbReference type="CDD" id="cd00038">
    <property type="entry name" value="CAP_ED"/>
    <property type="match status" value="2"/>
</dbReference>
<dbReference type="InterPro" id="IPR000595">
    <property type="entry name" value="cNMP-bd_dom"/>
</dbReference>
<evidence type="ECO:0000313" key="3">
    <source>
        <dbReference type="EMBL" id="WZN60869.1"/>
    </source>
</evidence>
<dbReference type="Proteomes" id="UP001472866">
    <property type="component" value="Chromosome 03"/>
</dbReference>
<dbReference type="SUPFAM" id="SSF51206">
    <property type="entry name" value="cAMP-binding domain-like"/>
    <property type="match status" value="2"/>
</dbReference>
<dbReference type="PROSITE" id="PS00889">
    <property type="entry name" value="CNMP_BINDING_2"/>
    <property type="match status" value="1"/>
</dbReference>
<dbReference type="AlphaFoldDB" id="A0AAX4P3Y1"/>
<dbReference type="Gene3D" id="2.60.120.10">
    <property type="entry name" value="Jelly Rolls"/>
    <property type="match status" value="2"/>
</dbReference>
<gene>
    <name evidence="3" type="ORF">HKI87_03g24030</name>
</gene>
<dbReference type="InterPro" id="IPR018488">
    <property type="entry name" value="cNMP-bd_CS"/>
</dbReference>
<accession>A0AAX4P3Y1</accession>
<organism evidence="3 4">
    <name type="scientific">Chloropicon roscoffensis</name>
    <dbReference type="NCBI Taxonomy" id="1461544"/>
    <lineage>
        <taxon>Eukaryota</taxon>
        <taxon>Viridiplantae</taxon>
        <taxon>Chlorophyta</taxon>
        <taxon>Chloropicophyceae</taxon>
        <taxon>Chloropicales</taxon>
        <taxon>Chloropicaceae</taxon>
        <taxon>Chloropicon</taxon>
    </lineage>
</organism>
<sequence>MDDHGAGHEEVGPPHFGGDGPPDSDGIDRDTEQWKRGARRAKAESTFRSSHASHRFDKQRTVLLKGSGERSDEDCKILEEILGDVKFASSLPFAKRLEVCKAMLYEVVPKNTMLFNEGDVGEEFFIILSGSTTVSTFDNETQQNTDIATLYAGDSFGELALLSDKNFRQASVTTRETCEFVKLTKMDFDSILKTYSVKELGEKIQYLQMIPMFENLDHSALQSLAYVLTIREIDRKNVIVQQGEELDEMYFVVSGTCKVVREVPNFFKSKGNVHLKFDITNYNQHLGAGAFLRLEELTKTDTSQDYLTSKKSTKKRGASKEAGGGKPLWSGESRNTTLSMSKAERSLPTLFLEIGTLSQYDYFADMAVIKKVKQHETVITLSKTTCYVLNKWDLLRRVDKRTMNALIENCERPIPNDEFLRKEYLKAKQWDQYKSELVADIIKQKKHVKALFRGRR</sequence>
<keyword evidence="4" id="KW-1185">Reference proteome</keyword>
<dbReference type="PANTHER" id="PTHR23011:SF28">
    <property type="entry name" value="CYCLIC NUCLEOTIDE-BINDING DOMAIN CONTAINING PROTEIN"/>
    <property type="match status" value="1"/>
</dbReference>